<dbReference type="EMBL" id="WNWR01000170">
    <property type="protein sequence ID" value="KAE9989758.1"/>
    <property type="molecule type" value="Genomic_DNA"/>
</dbReference>
<feature type="transmembrane region" description="Helical" evidence="1">
    <location>
        <begin position="170"/>
        <end position="192"/>
    </location>
</feature>
<dbReference type="Proteomes" id="UP000490939">
    <property type="component" value="Unassembled WGS sequence"/>
</dbReference>
<evidence type="ECO:0000313" key="5">
    <source>
        <dbReference type="Proteomes" id="UP000490939"/>
    </source>
</evidence>
<dbReference type="InterPro" id="IPR010699">
    <property type="entry name" value="DUF1275"/>
</dbReference>
<reference evidence="3 5" key="1">
    <citation type="submission" date="2019-07" db="EMBL/GenBank/DDBJ databases">
        <title>Venturia inaequalis Genome Resource.</title>
        <authorList>
            <person name="Lichtner F.J."/>
        </authorList>
    </citation>
    <scope>NUCLEOTIDE SEQUENCE [LARGE SCALE GENOMIC DNA]</scope>
    <source>
        <strain evidence="2 4">120213</strain>
        <strain evidence="3 5">DMI_063113</strain>
    </source>
</reference>
<organism evidence="3 5">
    <name type="scientific">Venturia inaequalis</name>
    <name type="common">Apple scab fungus</name>
    <dbReference type="NCBI Taxonomy" id="5025"/>
    <lineage>
        <taxon>Eukaryota</taxon>
        <taxon>Fungi</taxon>
        <taxon>Dikarya</taxon>
        <taxon>Ascomycota</taxon>
        <taxon>Pezizomycotina</taxon>
        <taxon>Dothideomycetes</taxon>
        <taxon>Pleosporomycetidae</taxon>
        <taxon>Venturiales</taxon>
        <taxon>Venturiaceae</taxon>
        <taxon>Venturia</taxon>
    </lineage>
</organism>
<evidence type="ECO:0000256" key="1">
    <source>
        <dbReference type="SAM" id="Phobius"/>
    </source>
</evidence>
<feature type="transmembrane region" description="Helical" evidence="1">
    <location>
        <begin position="130"/>
        <end position="149"/>
    </location>
</feature>
<feature type="transmembrane region" description="Helical" evidence="1">
    <location>
        <begin position="212"/>
        <end position="232"/>
    </location>
</feature>
<sequence>MSLSNLPARAEYDHSQRFNIAQLSPGLSNDSLDLSSIITDASSEYQYKASSTPSTKRRNLETAAEYFYEEVDESWTEIMLMMCCVTSGILNVVTYKVLGVFYGMQTGNTIILAMHIALPPSPFHHPLNYLKSLVSIGSYCFGAFVFNCLHKAPAGLSTLRPPLHRWTLTCSFLIQAALVSTVAILAQTGLISSSSIVGAVFTSGPPKSPGSHYLDLLSIAILAFESAGQVCLSRVLGVAEIPTIVFTLTYHDLVGESLGTRKCWRESRTWRRFFESQKKQIRRVVCAVVFFGSALVGGFVFSSSKAGFAAALWIAAGVKVLICIAWCLWKGKGVTEIEDGEWSSYEPDSQLLIFQQLGNHHFPSSVHARLEDWARWDTQEMPEPMPTSYSRELLFSWPTGFIVLPGCLEDAPTFTASSSLRDQQQTRR</sequence>
<evidence type="ECO:0000313" key="4">
    <source>
        <dbReference type="Proteomes" id="UP000447873"/>
    </source>
</evidence>
<evidence type="ECO:0000313" key="3">
    <source>
        <dbReference type="EMBL" id="KAE9989758.1"/>
    </source>
</evidence>
<proteinExistence type="predicted"/>
<keyword evidence="5" id="KW-1185">Reference proteome</keyword>
<keyword evidence="1" id="KW-0472">Membrane</keyword>
<keyword evidence="1" id="KW-1133">Transmembrane helix</keyword>
<feature type="transmembrane region" description="Helical" evidence="1">
    <location>
        <begin position="281"/>
        <end position="301"/>
    </location>
</feature>
<keyword evidence="1" id="KW-0812">Transmembrane</keyword>
<dbReference type="PANTHER" id="PTHR37488:SF2">
    <property type="entry name" value="DUF1275 DOMAIN-CONTAINING PROTEIN"/>
    <property type="match status" value="1"/>
</dbReference>
<dbReference type="EMBL" id="WNWS01000896">
    <property type="protein sequence ID" value="KAE9963156.1"/>
    <property type="molecule type" value="Genomic_DNA"/>
</dbReference>
<dbReference type="Pfam" id="PF06912">
    <property type="entry name" value="DUF1275"/>
    <property type="match status" value="1"/>
</dbReference>
<gene>
    <name evidence="3" type="ORF">EG327_002307</name>
    <name evidence="2" type="ORF">EG328_011634</name>
</gene>
<dbReference type="Proteomes" id="UP000447873">
    <property type="component" value="Unassembled WGS sequence"/>
</dbReference>
<protein>
    <submittedName>
        <fullName evidence="3">Uncharacterized protein</fullName>
    </submittedName>
</protein>
<feature type="transmembrane region" description="Helical" evidence="1">
    <location>
        <begin position="100"/>
        <end position="118"/>
    </location>
</feature>
<evidence type="ECO:0000313" key="2">
    <source>
        <dbReference type="EMBL" id="KAE9963156.1"/>
    </source>
</evidence>
<dbReference type="PANTHER" id="PTHR37488">
    <property type="entry name" value="DUF1275 DOMAIN-CONTAINING PROTEIN"/>
    <property type="match status" value="1"/>
</dbReference>
<accession>A0A8H3VLA1</accession>
<dbReference type="AlphaFoldDB" id="A0A8H3VLA1"/>
<name>A0A8H3VLA1_VENIN</name>
<comment type="caution">
    <text evidence="3">The sequence shown here is derived from an EMBL/GenBank/DDBJ whole genome shotgun (WGS) entry which is preliminary data.</text>
</comment>
<feature type="transmembrane region" description="Helical" evidence="1">
    <location>
        <begin position="307"/>
        <end position="329"/>
    </location>
</feature>